<dbReference type="GO" id="GO:0003700">
    <property type="term" value="F:DNA-binding transcription factor activity"/>
    <property type="evidence" value="ECO:0007669"/>
    <property type="project" value="TreeGrafter"/>
</dbReference>
<dbReference type="Proteomes" id="UP001190700">
    <property type="component" value="Unassembled WGS sequence"/>
</dbReference>
<comment type="subcellular location">
    <subcellularLocation>
        <location evidence="1 3">Nucleus</location>
    </subcellularLocation>
</comment>
<keyword evidence="2 3" id="KW-0539">Nucleus</keyword>
<evidence type="ECO:0000256" key="2">
    <source>
        <dbReference type="ARBA" id="ARBA00023242"/>
    </source>
</evidence>
<evidence type="ECO:0000313" key="7">
    <source>
        <dbReference type="Proteomes" id="UP001190700"/>
    </source>
</evidence>
<dbReference type="InterPro" id="IPR010402">
    <property type="entry name" value="CCT_domain"/>
</dbReference>
<organism evidence="6 7">
    <name type="scientific">Cymbomonas tetramitiformis</name>
    <dbReference type="NCBI Taxonomy" id="36881"/>
    <lineage>
        <taxon>Eukaryota</taxon>
        <taxon>Viridiplantae</taxon>
        <taxon>Chlorophyta</taxon>
        <taxon>Pyramimonadophyceae</taxon>
        <taxon>Pyramimonadales</taxon>
        <taxon>Pyramimonadaceae</taxon>
        <taxon>Cymbomonas</taxon>
    </lineage>
</organism>
<name>A0AAE0BD38_9CHLO</name>
<feature type="compositionally biased region" description="Polar residues" evidence="4">
    <location>
        <begin position="191"/>
        <end position="213"/>
    </location>
</feature>
<evidence type="ECO:0000259" key="5">
    <source>
        <dbReference type="PROSITE" id="PS51017"/>
    </source>
</evidence>
<evidence type="ECO:0000256" key="3">
    <source>
        <dbReference type="PROSITE-ProRule" id="PRU00357"/>
    </source>
</evidence>
<comment type="caution">
    <text evidence="6">The sequence shown here is derived from an EMBL/GenBank/DDBJ whole genome shotgun (WGS) entry which is preliminary data.</text>
</comment>
<gene>
    <name evidence="6" type="ORF">CYMTET_55555</name>
</gene>
<feature type="region of interest" description="Disordered" evidence="4">
    <location>
        <begin position="148"/>
        <end position="213"/>
    </location>
</feature>
<feature type="region of interest" description="Disordered" evidence="4">
    <location>
        <begin position="69"/>
        <end position="92"/>
    </location>
</feature>
<dbReference type="GO" id="GO:0005634">
    <property type="term" value="C:nucleus"/>
    <property type="evidence" value="ECO:0007669"/>
    <property type="project" value="UniProtKB-SubCell"/>
</dbReference>
<dbReference type="EMBL" id="LGRX02035547">
    <property type="protein sequence ID" value="KAK3234182.1"/>
    <property type="molecule type" value="Genomic_DNA"/>
</dbReference>
<dbReference type="PROSITE" id="PS51017">
    <property type="entry name" value="CCT"/>
    <property type="match status" value="1"/>
</dbReference>
<evidence type="ECO:0000256" key="1">
    <source>
        <dbReference type="ARBA" id="ARBA00004123"/>
    </source>
</evidence>
<protein>
    <recommendedName>
        <fullName evidence="5">CCT domain-containing protein</fullName>
    </recommendedName>
</protein>
<proteinExistence type="predicted"/>
<dbReference type="AlphaFoldDB" id="A0AAE0BD38"/>
<dbReference type="PANTHER" id="PTHR31319:SF77">
    <property type="entry name" value="ZINC FINGER PROTEIN CONSTANS-LIKE 4"/>
    <property type="match status" value="1"/>
</dbReference>
<sequence length="265" mass="28720">MDATYAKRLAASLFALQTMETWNYTEIAPTGVPSSSGNTEKGLTTLVTPTADGIVDVQFQIRQDQLPVETSGTSLNGSQDGPRAASQSSASNSFEVPSDVLYVGTSQPLCREARLLRYKEKRKNRKFEKTIRYAARAAYAESRPRVKGRFAKRDNESDDSPVEPPYGGESLLGVDNHTQSSRLQPTGLLQPMTSQLSSHQASQAIPSSHGNNIFGSMVNSHPLVQTPGFPFPVDSELGTLGPELNTQLQSLLHEASLCTPSPPQQ</sequence>
<dbReference type="InterPro" id="IPR045281">
    <property type="entry name" value="CONSTANS-like"/>
</dbReference>
<dbReference type="PANTHER" id="PTHR31319">
    <property type="entry name" value="ZINC FINGER PROTEIN CONSTANS-LIKE 4"/>
    <property type="match status" value="1"/>
</dbReference>
<keyword evidence="7" id="KW-1185">Reference proteome</keyword>
<reference evidence="6 7" key="1">
    <citation type="journal article" date="2015" name="Genome Biol. Evol.">
        <title>Comparative Genomics of a Bacterivorous Green Alga Reveals Evolutionary Causalities and Consequences of Phago-Mixotrophic Mode of Nutrition.</title>
        <authorList>
            <person name="Burns J.A."/>
            <person name="Paasch A."/>
            <person name="Narechania A."/>
            <person name="Kim E."/>
        </authorList>
    </citation>
    <scope>NUCLEOTIDE SEQUENCE [LARGE SCALE GENOMIC DNA]</scope>
    <source>
        <strain evidence="6 7">PLY_AMNH</strain>
    </source>
</reference>
<evidence type="ECO:0000313" key="6">
    <source>
        <dbReference type="EMBL" id="KAK3234182.1"/>
    </source>
</evidence>
<dbReference type="Pfam" id="PF06203">
    <property type="entry name" value="CCT"/>
    <property type="match status" value="1"/>
</dbReference>
<accession>A0AAE0BD38</accession>
<feature type="domain" description="CCT" evidence="5">
    <location>
        <begin position="111"/>
        <end position="153"/>
    </location>
</feature>
<evidence type="ECO:0000256" key="4">
    <source>
        <dbReference type="SAM" id="MobiDB-lite"/>
    </source>
</evidence>